<accession>A0A024JSN5</accession>
<evidence type="ECO:0000313" key="1">
    <source>
        <dbReference type="EMBL" id="CDO86850.1"/>
    </source>
</evidence>
<dbReference type="Proteomes" id="UP000028880">
    <property type="component" value="Unassembled WGS sequence"/>
</dbReference>
<dbReference type="EMBL" id="HG964446">
    <property type="protein sequence ID" value="CDO86850.1"/>
    <property type="molecule type" value="Genomic_DNA"/>
</dbReference>
<organism evidence="1">
    <name type="scientific">Mycobacterium triplex</name>
    <dbReference type="NCBI Taxonomy" id="47839"/>
    <lineage>
        <taxon>Bacteria</taxon>
        <taxon>Bacillati</taxon>
        <taxon>Actinomycetota</taxon>
        <taxon>Actinomycetes</taxon>
        <taxon>Mycobacteriales</taxon>
        <taxon>Mycobacteriaceae</taxon>
        <taxon>Mycobacterium</taxon>
        <taxon>Mycobacterium simiae complex</taxon>
    </lineage>
</organism>
<keyword evidence="3" id="KW-1185">Reference proteome</keyword>
<dbReference type="HOGENOM" id="CLU_2269472_0_0_11"/>
<dbReference type="AlphaFoldDB" id="A0A024JSN5"/>
<dbReference type="EMBL" id="LQPY01000021">
    <property type="protein sequence ID" value="ORX03850.1"/>
    <property type="molecule type" value="Genomic_DNA"/>
</dbReference>
<reference evidence="1" key="2">
    <citation type="submission" date="2014-04" db="EMBL/GenBank/DDBJ databases">
        <authorList>
            <person name="Xu Y.W."/>
            <person name="Yang Q."/>
        </authorList>
    </citation>
    <scope>NUCLEOTIDE SEQUENCE</scope>
    <source>
        <strain evidence="1">DSM 44626</strain>
    </source>
</reference>
<reference evidence="1" key="1">
    <citation type="journal article" date="2014" name="Genome Announc.">
        <title>Draft Genome Sequence of Mycobacterium triplex DSM 44626.</title>
        <authorList>
            <person name="Sassi M."/>
            <person name="Croce O."/>
            <person name="Robert C."/>
            <person name="Raoult D."/>
            <person name="Drancourt M."/>
        </authorList>
    </citation>
    <scope>NUCLEOTIDE SEQUENCE [LARGE SCALE GENOMIC DNA]</scope>
    <source>
        <strain evidence="1">DSM 44626</strain>
    </source>
</reference>
<sequence>MTPLVVDPTALDSVGNQVVTAGEGLGSVISTLTAALSGCAGIAGDDPVGVALGHSYDGSAPKLVEAMAATRNGLCCLGDGVRMSAHNYSLAEAQSNISGQGDPLPARGCWKIRHYENRR</sequence>
<proteinExistence type="predicted"/>
<evidence type="ECO:0000313" key="3">
    <source>
        <dbReference type="Proteomes" id="UP000193710"/>
    </source>
</evidence>
<name>A0A024JSN5_9MYCO</name>
<evidence type="ECO:0000313" key="2">
    <source>
        <dbReference type="EMBL" id="ORX03850.1"/>
    </source>
</evidence>
<dbReference type="eggNOG" id="COG0803">
    <property type="taxonomic scope" value="Bacteria"/>
</dbReference>
<dbReference type="STRING" id="47839.BN973_01197"/>
<dbReference type="Proteomes" id="UP000193710">
    <property type="component" value="Unassembled WGS sequence"/>
</dbReference>
<gene>
    <name evidence="2" type="ORF">AWC29_17500</name>
    <name evidence="1" type="ORF">BN973_01197</name>
</gene>
<protein>
    <submittedName>
        <fullName evidence="1">ADP-ribosyltransferse</fullName>
    </submittedName>
</protein>
<reference evidence="2 3" key="3">
    <citation type="submission" date="2016-01" db="EMBL/GenBank/DDBJ databases">
        <title>The new phylogeny of the genus Mycobacterium.</title>
        <authorList>
            <person name="Tarcisio F."/>
            <person name="Conor M."/>
            <person name="Antonella G."/>
            <person name="Elisabetta G."/>
            <person name="Giulia F.S."/>
            <person name="Sara T."/>
            <person name="Anna F."/>
            <person name="Clotilde B."/>
            <person name="Roberto B."/>
            <person name="Veronica D.S."/>
            <person name="Fabio R."/>
            <person name="Monica P."/>
            <person name="Olivier J."/>
            <person name="Enrico T."/>
            <person name="Nicola S."/>
        </authorList>
    </citation>
    <scope>NUCLEOTIDE SEQUENCE [LARGE SCALE GENOMIC DNA]</scope>
    <source>
        <strain evidence="2 3">DSM 44626</strain>
    </source>
</reference>